<dbReference type="EMBL" id="JAXAFO010000061">
    <property type="protein sequence ID" value="MDX6851453.1"/>
    <property type="molecule type" value="Genomic_DNA"/>
</dbReference>
<gene>
    <name evidence="5" type="ORF">SCD92_18935</name>
</gene>
<dbReference type="Gene3D" id="3.40.50.1820">
    <property type="entry name" value="alpha/beta hydrolase"/>
    <property type="match status" value="1"/>
</dbReference>
<dbReference type="SUPFAM" id="SSF53474">
    <property type="entry name" value="alpha/beta-Hydrolases"/>
    <property type="match status" value="1"/>
</dbReference>
<keyword evidence="6" id="KW-1185">Reference proteome</keyword>
<feature type="chain" id="PRO_5046668394" evidence="3">
    <location>
        <begin position="20"/>
        <end position="329"/>
    </location>
</feature>
<organism evidence="5 6">
    <name type="scientific">Gilvimarinus gilvus</name>
    <dbReference type="NCBI Taxonomy" id="3058038"/>
    <lineage>
        <taxon>Bacteria</taxon>
        <taxon>Pseudomonadati</taxon>
        <taxon>Pseudomonadota</taxon>
        <taxon>Gammaproteobacteria</taxon>
        <taxon>Cellvibrionales</taxon>
        <taxon>Cellvibrionaceae</taxon>
        <taxon>Gilvimarinus</taxon>
    </lineage>
</organism>
<dbReference type="Pfam" id="PF20434">
    <property type="entry name" value="BD-FAE"/>
    <property type="match status" value="1"/>
</dbReference>
<sequence length="329" mass="34741">MTRSILILVLSLFTFTGCGGGSSSSAPSVSSSSSSSSVPPSMPKGDVTVNRVSWGPLDDQFGDLYLPTEAQASPFPLVVMIHGGCWQLPYGLEYTQALSHALALRGLAVWNIEYRRLGGGGEWPNLFKDVAKAADYVSELALSYPVDPQQVVSMGHSAGGHLALWLASRDKIDSASVLYSDAPLALSGAVSLAGVADLSSRVCSSIGQLLINADSLSPLGLGQRMANTSPIEMLPIGLPTLLIGGAADTIVPPRISQSYTDAALIAGDMSEYMVISGANHFDLIDPEFMDLTLLTDAVEGMVDSHSEYAGQFNVDFTMLRSPQSFLRCC</sequence>
<evidence type="ECO:0000313" key="5">
    <source>
        <dbReference type="EMBL" id="MDX6851453.1"/>
    </source>
</evidence>
<dbReference type="GO" id="GO:0016787">
    <property type="term" value="F:hydrolase activity"/>
    <property type="evidence" value="ECO:0007669"/>
    <property type="project" value="UniProtKB-KW"/>
</dbReference>
<evidence type="ECO:0000256" key="1">
    <source>
        <dbReference type="ARBA" id="ARBA00022801"/>
    </source>
</evidence>
<evidence type="ECO:0000256" key="3">
    <source>
        <dbReference type="SAM" id="SignalP"/>
    </source>
</evidence>
<protein>
    <submittedName>
        <fullName evidence="5">Alpha/beta hydrolase</fullName>
    </submittedName>
</protein>
<dbReference type="Proteomes" id="UP001273505">
    <property type="component" value="Unassembled WGS sequence"/>
</dbReference>
<dbReference type="InterPro" id="IPR049492">
    <property type="entry name" value="BD-FAE-like_dom"/>
</dbReference>
<proteinExistence type="predicted"/>
<evidence type="ECO:0000259" key="4">
    <source>
        <dbReference type="Pfam" id="PF20434"/>
    </source>
</evidence>
<reference evidence="5 6" key="1">
    <citation type="submission" date="2023-11" db="EMBL/GenBank/DDBJ databases">
        <title>Gilvimarinus fulvus sp. nov., isolated from the surface of Kelp.</title>
        <authorList>
            <person name="Sun Y.Y."/>
            <person name="Gong Y."/>
            <person name="Du Z.J."/>
        </authorList>
    </citation>
    <scope>NUCLEOTIDE SEQUENCE [LARGE SCALE GENOMIC DNA]</scope>
    <source>
        <strain evidence="5 6">SDUM040013</strain>
    </source>
</reference>
<evidence type="ECO:0000256" key="2">
    <source>
        <dbReference type="SAM" id="MobiDB-lite"/>
    </source>
</evidence>
<feature type="compositionally biased region" description="Low complexity" evidence="2">
    <location>
        <begin position="23"/>
        <end position="39"/>
    </location>
</feature>
<keyword evidence="3" id="KW-0732">Signal</keyword>
<dbReference type="InterPro" id="IPR029058">
    <property type="entry name" value="AB_hydrolase_fold"/>
</dbReference>
<comment type="caution">
    <text evidence="5">The sequence shown here is derived from an EMBL/GenBank/DDBJ whole genome shotgun (WGS) entry which is preliminary data.</text>
</comment>
<feature type="signal peptide" evidence="3">
    <location>
        <begin position="1"/>
        <end position="19"/>
    </location>
</feature>
<dbReference type="RefSeq" id="WP_302721131.1">
    <property type="nucleotide sequence ID" value="NZ_JAULRU010000256.1"/>
</dbReference>
<evidence type="ECO:0000313" key="6">
    <source>
        <dbReference type="Proteomes" id="UP001273505"/>
    </source>
</evidence>
<dbReference type="InterPro" id="IPR050300">
    <property type="entry name" value="GDXG_lipolytic_enzyme"/>
</dbReference>
<dbReference type="PANTHER" id="PTHR48081">
    <property type="entry name" value="AB HYDROLASE SUPERFAMILY PROTEIN C4A8.06C"/>
    <property type="match status" value="1"/>
</dbReference>
<dbReference type="PANTHER" id="PTHR48081:SF33">
    <property type="entry name" value="KYNURENINE FORMAMIDASE"/>
    <property type="match status" value="1"/>
</dbReference>
<dbReference type="PROSITE" id="PS51257">
    <property type="entry name" value="PROKAR_LIPOPROTEIN"/>
    <property type="match status" value="1"/>
</dbReference>
<feature type="region of interest" description="Disordered" evidence="2">
    <location>
        <begin position="20"/>
        <end position="44"/>
    </location>
</feature>
<accession>A0ABU4S6B4</accession>
<feature type="domain" description="BD-FAE-like" evidence="4">
    <location>
        <begin position="63"/>
        <end position="258"/>
    </location>
</feature>
<keyword evidence="1 5" id="KW-0378">Hydrolase</keyword>
<name>A0ABU4S6B4_9GAMM</name>